<keyword evidence="1" id="KW-0732">Signal</keyword>
<reference evidence="3" key="1">
    <citation type="journal article" date="2019" name="Nat. Commun.">
        <title>The genome of broomcorn millet.</title>
        <authorList>
            <person name="Zou C."/>
            <person name="Miki D."/>
            <person name="Li D."/>
            <person name="Tang Q."/>
            <person name="Xiao L."/>
            <person name="Rajput S."/>
            <person name="Deng P."/>
            <person name="Jia W."/>
            <person name="Huang R."/>
            <person name="Zhang M."/>
            <person name="Sun Y."/>
            <person name="Hu J."/>
            <person name="Fu X."/>
            <person name="Schnable P.S."/>
            <person name="Li F."/>
            <person name="Zhang H."/>
            <person name="Feng B."/>
            <person name="Zhu X."/>
            <person name="Liu R."/>
            <person name="Schnable J.C."/>
            <person name="Zhu J.-K."/>
            <person name="Zhang H."/>
        </authorList>
    </citation>
    <scope>NUCLEOTIDE SEQUENCE [LARGE SCALE GENOMIC DNA]</scope>
</reference>
<dbReference type="AlphaFoldDB" id="A0A3L6SWS4"/>
<dbReference type="Proteomes" id="UP000275267">
    <property type="component" value="Unassembled WGS sequence"/>
</dbReference>
<dbReference type="STRING" id="4540.A0A3L6SWS4"/>
<feature type="chain" id="PRO_5017931359" evidence="1">
    <location>
        <begin position="26"/>
        <end position="76"/>
    </location>
</feature>
<keyword evidence="3" id="KW-1185">Reference proteome</keyword>
<organism evidence="2 3">
    <name type="scientific">Panicum miliaceum</name>
    <name type="common">Proso millet</name>
    <name type="synonym">Broomcorn millet</name>
    <dbReference type="NCBI Taxonomy" id="4540"/>
    <lineage>
        <taxon>Eukaryota</taxon>
        <taxon>Viridiplantae</taxon>
        <taxon>Streptophyta</taxon>
        <taxon>Embryophyta</taxon>
        <taxon>Tracheophyta</taxon>
        <taxon>Spermatophyta</taxon>
        <taxon>Magnoliopsida</taxon>
        <taxon>Liliopsida</taxon>
        <taxon>Poales</taxon>
        <taxon>Poaceae</taxon>
        <taxon>PACMAD clade</taxon>
        <taxon>Panicoideae</taxon>
        <taxon>Panicodae</taxon>
        <taxon>Paniceae</taxon>
        <taxon>Panicinae</taxon>
        <taxon>Panicum</taxon>
        <taxon>Panicum sect. Panicum</taxon>
    </lineage>
</organism>
<sequence>MSRRMAVVAAALVVLAALRTSPAVAEIQRGVRREVSYDGRALIVDGTRRMLFSGEMHYTRSTPEVPKSSKARRLCL</sequence>
<dbReference type="OrthoDB" id="691913at2759"/>
<feature type="signal peptide" evidence="1">
    <location>
        <begin position="1"/>
        <end position="25"/>
    </location>
</feature>
<protein>
    <submittedName>
        <fullName evidence="2">Uncharacterized protein</fullName>
    </submittedName>
</protein>
<proteinExistence type="predicted"/>
<evidence type="ECO:0000313" key="3">
    <source>
        <dbReference type="Proteomes" id="UP000275267"/>
    </source>
</evidence>
<evidence type="ECO:0000256" key="1">
    <source>
        <dbReference type="SAM" id="SignalP"/>
    </source>
</evidence>
<name>A0A3L6SWS4_PANMI</name>
<gene>
    <name evidence="2" type="ORF">C2845_PM05G37190</name>
</gene>
<evidence type="ECO:0000313" key="2">
    <source>
        <dbReference type="EMBL" id="RLN28823.1"/>
    </source>
</evidence>
<comment type="caution">
    <text evidence="2">The sequence shown here is derived from an EMBL/GenBank/DDBJ whole genome shotgun (WGS) entry which is preliminary data.</text>
</comment>
<accession>A0A3L6SWS4</accession>
<dbReference type="Gene3D" id="3.20.20.80">
    <property type="entry name" value="Glycosidases"/>
    <property type="match status" value="1"/>
</dbReference>
<dbReference type="EMBL" id="PQIB02000003">
    <property type="protein sequence ID" value="RLN28823.1"/>
    <property type="molecule type" value="Genomic_DNA"/>
</dbReference>